<accession>A0A0D7AX75</accession>
<name>A0A0D7AX75_9AGAR</name>
<protein>
    <submittedName>
        <fullName evidence="1">Uncharacterized protein</fullName>
    </submittedName>
</protein>
<sequence length="184" mass="20875">MAPNPHRKGWRVQWSHRTCCLFLENAACFHGCAEVSAGRLAIPPVSHVQSDIFILLTIFRAWSMFDFVCAGRTIDLRVQLVKEAKTLGVEKLAASADSVPRPHEYAHARRMYVGDAESNKWIRMNLSKSHTRDESISPKREAAYRGPVKGWRLCIVEQAARRNRSRSMSPLCLLYEYPTTSESG</sequence>
<reference evidence="1 2" key="1">
    <citation type="journal article" date="2015" name="Fungal Genet. Biol.">
        <title>Evolution of novel wood decay mechanisms in Agaricales revealed by the genome sequences of Fistulina hepatica and Cylindrobasidium torrendii.</title>
        <authorList>
            <person name="Floudas D."/>
            <person name="Held B.W."/>
            <person name="Riley R."/>
            <person name="Nagy L.G."/>
            <person name="Koehler G."/>
            <person name="Ransdell A.S."/>
            <person name="Younus H."/>
            <person name="Chow J."/>
            <person name="Chiniquy J."/>
            <person name="Lipzen A."/>
            <person name="Tritt A."/>
            <person name="Sun H."/>
            <person name="Haridas S."/>
            <person name="LaButti K."/>
            <person name="Ohm R.A."/>
            <person name="Kues U."/>
            <person name="Blanchette R.A."/>
            <person name="Grigoriev I.V."/>
            <person name="Minto R.E."/>
            <person name="Hibbett D.S."/>
        </authorList>
    </citation>
    <scope>NUCLEOTIDE SEQUENCE [LARGE SCALE GENOMIC DNA]</scope>
    <source>
        <strain evidence="1 2">FP15055 ss-10</strain>
    </source>
</reference>
<dbReference type="EMBL" id="KN880767">
    <property type="protein sequence ID" value="KIY62595.1"/>
    <property type="molecule type" value="Genomic_DNA"/>
</dbReference>
<organism evidence="1 2">
    <name type="scientific">Cylindrobasidium torrendii FP15055 ss-10</name>
    <dbReference type="NCBI Taxonomy" id="1314674"/>
    <lineage>
        <taxon>Eukaryota</taxon>
        <taxon>Fungi</taxon>
        <taxon>Dikarya</taxon>
        <taxon>Basidiomycota</taxon>
        <taxon>Agaricomycotina</taxon>
        <taxon>Agaricomycetes</taxon>
        <taxon>Agaricomycetidae</taxon>
        <taxon>Agaricales</taxon>
        <taxon>Marasmiineae</taxon>
        <taxon>Physalacriaceae</taxon>
        <taxon>Cylindrobasidium</taxon>
    </lineage>
</organism>
<evidence type="ECO:0000313" key="2">
    <source>
        <dbReference type="Proteomes" id="UP000054007"/>
    </source>
</evidence>
<dbReference type="Proteomes" id="UP000054007">
    <property type="component" value="Unassembled WGS sequence"/>
</dbReference>
<proteinExistence type="predicted"/>
<gene>
    <name evidence="1" type="ORF">CYLTODRAFT_426798</name>
</gene>
<dbReference type="AlphaFoldDB" id="A0A0D7AX75"/>
<evidence type="ECO:0000313" key="1">
    <source>
        <dbReference type="EMBL" id="KIY62595.1"/>
    </source>
</evidence>
<keyword evidence="2" id="KW-1185">Reference proteome</keyword>